<organism evidence="1 2">
    <name type="scientific">Phytophthora megakarya</name>
    <dbReference type="NCBI Taxonomy" id="4795"/>
    <lineage>
        <taxon>Eukaryota</taxon>
        <taxon>Sar</taxon>
        <taxon>Stramenopiles</taxon>
        <taxon>Oomycota</taxon>
        <taxon>Peronosporomycetes</taxon>
        <taxon>Peronosporales</taxon>
        <taxon>Peronosporaceae</taxon>
        <taxon>Phytophthora</taxon>
    </lineage>
</organism>
<protein>
    <recommendedName>
        <fullName evidence="3">Ubiquitin-like protease family profile domain-containing protein</fullName>
    </recommendedName>
</protein>
<sequence length="203" mass="22786">MVLYAEANLAIEAVEHTTEWINGDSWTGLQLNQVPEVIHGLGMAQKAAIILEVKNLNLCLAAAAIHAYRLLSFRHHQWLRTTAMLACMHALAMKYGDLVYASFTAPTGPDQKRQVANVYKAFSVKKNIIGVLNVYVSHWITFHIDVTPRACRRFDPLQSEKAYTNLKSTLQDIVEADNGNCGLWCLVVLELTTQSVPWTKTLY</sequence>
<gene>
    <name evidence="1" type="ORF">PHMEG_00039655</name>
</gene>
<accession>A0A225UHT9</accession>
<dbReference type="Proteomes" id="UP000198211">
    <property type="component" value="Unassembled WGS sequence"/>
</dbReference>
<dbReference type="EMBL" id="NBNE01019720">
    <property type="protein sequence ID" value="OWY91669.1"/>
    <property type="molecule type" value="Genomic_DNA"/>
</dbReference>
<name>A0A225UHT9_9STRA</name>
<dbReference type="AlphaFoldDB" id="A0A225UHT9"/>
<reference evidence="2" key="1">
    <citation type="submission" date="2017-03" db="EMBL/GenBank/DDBJ databases">
        <title>Phytopthora megakarya and P. palmivora, two closely related causual agents of cacao black pod achieved similar genome size and gene model numbers by different mechanisms.</title>
        <authorList>
            <person name="Ali S."/>
            <person name="Shao J."/>
            <person name="Larry D.J."/>
            <person name="Kronmiller B."/>
            <person name="Shen D."/>
            <person name="Strem M.D."/>
            <person name="Melnick R.L."/>
            <person name="Guiltinan M.J."/>
            <person name="Tyler B.M."/>
            <person name="Meinhardt L.W."/>
            <person name="Bailey B.A."/>
        </authorList>
    </citation>
    <scope>NUCLEOTIDE SEQUENCE [LARGE SCALE GENOMIC DNA]</scope>
    <source>
        <strain evidence="2">zdho120</strain>
    </source>
</reference>
<dbReference type="OrthoDB" id="122589at2759"/>
<evidence type="ECO:0000313" key="1">
    <source>
        <dbReference type="EMBL" id="OWY91669.1"/>
    </source>
</evidence>
<keyword evidence="2" id="KW-1185">Reference proteome</keyword>
<proteinExistence type="predicted"/>
<evidence type="ECO:0008006" key="3">
    <source>
        <dbReference type="Google" id="ProtNLM"/>
    </source>
</evidence>
<evidence type="ECO:0000313" key="2">
    <source>
        <dbReference type="Proteomes" id="UP000198211"/>
    </source>
</evidence>
<comment type="caution">
    <text evidence="1">The sequence shown here is derived from an EMBL/GenBank/DDBJ whole genome shotgun (WGS) entry which is preliminary data.</text>
</comment>